<dbReference type="Proteomes" id="UP000002415">
    <property type="component" value="Chromosome"/>
</dbReference>
<evidence type="ECO:0000313" key="3">
    <source>
        <dbReference type="Proteomes" id="UP000002415"/>
    </source>
</evidence>
<dbReference type="AlphaFoldDB" id="A7HNP1"/>
<dbReference type="STRING" id="381764.Fnod_1689"/>
<evidence type="ECO:0000313" key="2">
    <source>
        <dbReference type="EMBL" id="ABS61524.1"/>
    </source>
</evidence>
<dbReference type="Pfam" id="PF19610">
    <property type="entry name" value="DUF6115"/>
    <property type="match status" value="1"/>
</dbReference>
<proteinExistence type="predicted"/>
<sequence length="192" mass="22457">MGILNWLVVFSAIGSLLLLWSLFIVQTFNKKHEKSAIDEEEERLIELMGRVRVFVDSKIEQLDRKMDEVRELIKALNDQYITFSAMSLEKIDKTEGQKIEFEDNSVTFNNEKTRSSVDSKKNIEILENLYENSFEEKYTSNNSENNDENNVEKRIYEMYLNGMEPIEIAKNLKMGVGEVQLIIDLMSRQQRG</sequence>
<evidence type="ECO:0000256" key="1">
    <source>
        <dbReference type="SAM" id="Phobius"/>
    </source>
</evidence>
<keyword evidence="3" id="KW-1185">Reference proteome</keyword>
<name>A7HNP1_FERNB</name>
<keyword evidence="1" id="KW-1133">Transmembrane helix</keyword>
<dbReference type="eggNOG" id="ENOG5033MD1">
    <property type="taxonomic scope" value="Bacteria"/>
</dbReference>
<reference evidence="2 3" key="2">
    <citation type="journal article" date="2009" name="Proc. Natl. Acad. Sci. U.S.A.">
        <title>On the chimeric nature, thermophilic origin, and phylogenetic placement of the Thermotogales.</title>
        <authorList>
            <person name="Zhaxybayeva O."/>
            <person name="Swithers K.S."/>
            <person name="Lapierre P."/>
            <person name="Fournier G.P."/>
            <person name="Bickhart D.M."/>
            <person name="DeBoy R.T."/>
            <person name="Nelson K.E."/>
            <person name="Nesbo C.L."/>
            <person name="Doolittle W.F."/>
            <person name="Gogarten J.P."/>
            <person name="Noll K.M."/>
        </authorList>
    </citation>
    <scope>NUCLEOTIDE SEQUENCE [LARGE SCALE GENOMIC DNA]</scope>
    <source>
        <strain evidence="3">ATCC 35602 / DSM 5306 / Rt17-B1</strain>
    </source>
</reference>
<organism evidence="2 3">
    <name type="scientific">Fervidobacterium nodosum (strain ATCC 35602 / DSM 5306 / Rt17-B1)</name>
    <dbReference type="NCBI Taxonomy" id="381764"/>
    <lineage>
        <taxon>Bacteria</taxon>
        <taxon>Thermotogati</taxon>
        <taxon>Thermotogota</taxon>
        <taxon>Thermotogae</taxon>
        <taxon>Thermotogales</taxon>
        <taxon>Fervidobacteriaceae</taxon>
        <taxon>Fervidobacterium</taxon>
    </lineage>
</organism>
<feature type="transmembrane region" description="Helical" evidence="1">
    <location>
        <begin position="6"/>
        <end position="25"/>
    </location>
</feature>
<dbReference type="EMBL" id="CP000771">
    <property type="protein sequence ID" value="ABS61524.1"/>
    <property type="molecule type" value="Genomic_DNA"/>
</dbReference>
<dbReference type="RefSeq" id="WP_011994815.1">
    <property type="nucleotide sequence ID" value="NC_009718.1"/>
</dbReference>
<dbReference type="InterPro" id="IPR046118">
    <property type="entry name" value="DUF6115"/>
</dbReference>
<dbReference type="KEGG" id="fno:Fnod_1689"/>
<dbReference type="HOGENOM" id="CLU_121853_0_0_0"/>
<protein>
    <submittedName>
        <fullName evidence="2">Uncharacterized protein</fullName>
    </submittedName>
</protein>
<accession>A7HNP1</accession>
<reference evidence="2 3" key="1">
    <citation type="submission" date="2007-07" db="EMBL/GenBank/DDBJ databases">
        <title>Complete sequence of Fervidobacterium nodosum Rt17-B1.</title>
        <authorList>
            <consortium name="US DOE Joint Genome Institute"/>
            <person name="Copeland A."/>
            <person name="Lucas S."/>
            <person name="Lapidus A."/>
            <person name="Barry K."/>
            <person name="Glavina del Rio T."/>
            <person name="Dalin E."/>
            <person name="Tice H."/>
            <person name="Pitluck S."/>
            <person name="Saunders E."/>
            <person name="Brettin T."/>
            <person name="Bruce D."/>
            <person name="Detter J.C."/>
            <person name="Han C."/>
            <person name="Schmutz J."/>
            <person name="Larimer F."/>
            <person name="Land M."/>
            <person name="Hauser L."/>
            <person name="Kyrpides N."/>
            <person name="Mikhailova N."/>
            <person name="Nelson K."/>
            <person name="Gogarten J.P."/>
            <person name="Noll K."/>
            <person name="Richardson P."/>
        </authorList>
    </citation>
    <scope>NUCLEOTIDE SEQUENCE [LARGE SCALE GENOMIC DNA]</scope>
    <source>
        <strain evidence="3">ATCC 35602 / DSM 5306 / Rt17-B1</strain>
    </source>
</reference>
<keyword evidence="1" id="KW-0472">Membrane</keyword>
<keyword evidence="1" id="KW-0812">Transmembrane</keyword>
<gene>
    <name evidence="2" type="ordered locus">Fnod_1689</name>
</gene>
<dbReference type="OrthoDB" id="49273at2"/>